<evidence type="ECO:0000313" key="3">
    <source>
        <dbReference type="Proteomes" id="UP001371305"/>
    </source>
</evidence>
<accession>A0ABU9APJ6</accession>
<reference evidence="2 3" key="1">
    <citation type="submission" date="2024-04" db="EMBL/GenBank/DDBJ databases">
        <title>Luteolibacter sp. isolated from soil.</title>
        <authorList>
            <person name="An J."/>
        </authorList>
    </citation>
    <scope>NUCLEOTIDE SEQUENCE [LARGE SCALE GENOMIC DNA]</scope>
    <source>
        <strain evidence="2 3">Y139</strain>
    </source>
</reference>
<dbReference type="InterPro" id="IPR029068">
    <property type="entry name" value="Glyas_Bleomycin-R_OHBP_Dase"/>
</dbReference>
<protein>
    <submittedName>
        <fullName evidence="2">VOC family protein</fullName>
    </submittedName>
</protein>
<evidence type="ECO:0000259" key="1">
    <source>
        <dbReference type="PROSITE" id="PS51819"/>
    </source>
</evidence>
<name>A0ABU9APJ6_9BACT</name>
<keyword evidence="3" id="KW-1185">Reference proteome</keyword>
<dbReference type="PROSITE" id="PS51819">
    <property type="entry name" value="VOC"/>
    <property type="match status" value="1"/>
</dbReference>
<comment type="caution">
    <text evidence="2">The sequence shown here is derived from an EMBL/GenBank/DDBJ whole genome shotgun (WGS) entry which is preliminary data.</text>
</comment>
<dbReference type="InterPro" id="IPR037523">
    <property type="entry name" value="VOC_core"/>
</dbReference>
<organism evidence="2 3">
    <name type="scientific">Luteolibacter soli</name>
    <dbReference type="NCBI Taxonomy" id="3135280"/>
    <lineage>
        <taxon>Bacteria</taxon>
        <taxon>Pseudomonadati</taxon>
        <taxon>Verrucomicrobiota</taxon>
        <taxon>Verrucomicrobiia</taxon>
        <taxon>Verrucomicrobiales</taxon>
        <taxon>Verrucomicrobiaceae</taxon>
        <taxon>Luteolibacter</taxon>
    </lineage>
</organism>
<dbReference type="InterPro" id="IPR004360">
    <property type="entry name" value="Glyas_Fos-R_dOase_dom"/>
</dbReference>
<sequence length="143" mass="15442">MNRLTAVTLGVADLEASAGFYSGIFDTPPNRDHDGVCFFPLPGCWISLFPLGHLAEDISPEVPKTRSGFSGVTLAHNVKTKDEVIAVLERARAAGAAIVKEAQDTFWGGFSGYFADPDGYHWEVVWGPMFDFTDDGALLFGKG</sequence>
<evidence type="ECO:0000313" key="2">
    <source>
        <dbReference type="EMBL" id="MEK7949630.1"/>
    </source>
</evidence>
<dbReference type="Gene3D" id="3.10.180.10">
    <property type="entry name" value="2,3-Dihydroxybiphenyl 1,2-Dioxygenase, domain 1"/>
    <property type="match status" value="1"/>
</dbReference>
<dbReference type="RefSeq" id="WP_341403049.1">
    <property type="nucleotide sequence ID" value="NZ_JBBUKT010000001.1"/>
</dbReference>
<dbReference type="Pfam" id="PF00903">
    <property type="entry name" value="Glyoxalase"/>
    <property type="match status" value="1"/>
</dbReference>
<proteinExistence type="predicted"/>
<dbReference type="CDD" id="cd07251">
    <property type="entry name" value="VOC_like"/>
    <property type="match status" value="1"/>
</dbReference>
<dbReference type="Proteomes" id="UP001371305">
    <property type="component" value="Unassembled WGS sequence"/>
</dbReference>
<dbReference type="SUPFAM" id="SSF54593">
    <property type="entry name" value="Glyoxalase/Bleomycin resistance protein/Dihydroxybiphenyl dioxygenase"/>
    <property type="match status" value="1"/>
</dbReference>
<dbReference type="PANTHER" id="PTHR36503">
    <property type="entry name" value="BLR2520 PROTEIN"/>
    <property type="match status" value="1"/>
</dbReference>
<gene>
    <name evidence="2" type="ORF">WKV53_03945</name>
</gene>
<dbReference type="EMBL" id="JBBUKT010000001">
    <property type="protein sequence ID" value="MEK7949630.1"/>
    <property type="molecule type" value="Genomic_DNA"/>
</dbReference>
<feature type="domain" description="VOC" evidence="1">
    <location>
        <begin position="3"/>
        <end position="127"/>
    </location>
</feature>
<dbReference type="PANTHER" id="PTHR36503:SF1">
    <property type="entry name" value="BLR2520 PROTEIN"/>
    <property type="match status" value="1"/>
</dbReference>